<feature type="compositionally biased region" description="Gly residues" evidence="1">
    <location>
        <begin position="861"/>
        <end position="877"/>
    </location>
</feature>
<feature type="compositionally biased region" description="Pro residues" evidence="1">
    <location>
        <begin position="835"/>
        <end position="855"/>
    </location>
</feature>
<evidence type="ECO:0000313" key="4">
    <source>
        <dbReference type="Proteomes" id="UP000827549"/>
    </source>
</evidence>
<dbReference type="RefSeq" id="XP_062632178.1">
    <property type="nucleotide sequence ID" value="XM_062776194.1"/>
</dbReference>
<dbReference type="PANTHER" id="PTHR28089">
    <property type="entry name" value="PROTEIN ZDS1-RELATED"/>
    <property type="match status" value="1"/>
</dbReference>
<keyword evidence="4" id="KW-1185">Reference proteome</keyword>
<dbReference type="AlphaFoldDB" id="A0AAF0YGV1"/>
<gene>
    <name evidence="3" type="primary">zds1</name>
    <name evidence="3" type="ORF">LOC62_07G009640</name>
</gene>
<dbReference type="EMBL" id="CP086720">
    <property type="protein sequence ID" value="WOO86152.1"/>
    <property type="molecule type" value="Genomic_DNA"/>
</dbReference>
<dbReference type="GeneID" id="87812801"/>
<sequence>MASSISEEEIEREVRTLKNLRRRSASAPGPGDLALDPDLPPPDAFSTGPSYSSNDDVTLATPDGLDGDAGLFWVPAHLHPELAPGEFRAFLKQHTQVDPGAVETGETGEAALARSPSWLARNNSLSGGLGRKKSMLSRQYTPRAGDKVEDEAPPVPVRRPSMYAGRNADKGLTLHDLQKLEELVEDADLSDDPEKMRKMLRRSLSMNVAPGFLEETPQGERSEADAPIVVPRPGSIIRRTARTKIRKGGPGEGGSRRFSSTRRGRLTSPSSGAVDQVEEGDSLRSEDRRSDETESEEHSSESPHASLTSSDSAVVDSARSPAPALAPTKLPVPHPQVVQQPPSPDLGRASEDEALIYDAYAGDRTSTSTSSSLSIDNPSRSPSPDSRGTASASERVHHPPNLPPIVTPKPGEGAWFEDDQLTPTQESSMSAALHAMSLLPSSGPSEDIFQQQQHQQHQQPHHLPTAPARHAEPEPKTPTAARPYSELPPGMAPPSQRVAPPPSIVVPQRNGQLQVPTLERPSLSRTDSAASSSSNASSVASAGKEKIKEKEKKGGLFSKKSHSHDKDKDKGEKKKKEKDRFLGSLFGTKKKHEEASSVSNFATAGPAAAAALLGTSKSAKSLHAAGSGTLSPTSPGFSNFARYPIHVERAVYRLSHIKLANARRPLIEQVLISNLMFWYLGVIGRTAGPAEDKKPGSVNGIDRERDEQLRTPPLKGTPSKPADSGSAGVKQPDQPLPPSPASPVSPRKAGLTKPERSRGNNSEAAYRAPQYGMQTVQMDKDMRGQPHSKQPSQHSQQQHSPIHHNQQPSQQYQPQSAAPPPRTASMPASPNRVRSPPPNGQPQQYPPGVAPPARPAMPQSSGGGYGMQGGGGGGGGHQRPVAVPEGRDPRRPQPPPGGQHGPHAAQPGVRPGQQYPPNGADPRRSGEGHRPYPQQHSSSGSGGGSAGSPQPGQLFQYPGGAGNQYGRPGGPTPGQHYSAQPGQIFHHPQFQQRPAGSGMPQNWEPPQRLPPGQQQQRVPGPALAQGPPRRTSSNTQDPYGRPGGPAYGNGGGGGGGGSRDGQTSPTNQGFYSQRNPGQPAYPYPPSGGGQARPQPVPSGQYPHHR</sequence>
<dbReference type="GO" id="GO:0005737">
    <property type="term" value="C:cytoplasm"/>
    <property type="evidence" value="ECO:0007669"/>
    <property type="project" value="TreeGrafter"/>
</dbReference>
<dbReference type="InterPro" id="IPR013941">
    <property type="entry name" value="ZDS1_C"/>
</dbReference>
<feature type="compositionally biased region" description="Low complexity" evidence="1">
    <location>
        <begin position="365"/>
        <end position="387"/>
    </location>
</feature>
<feature type="compositionally biased region" description="Basic and acidic residues" evidence="1">
    <location>
        <begin position="281"/>
        <end position="301"/>
    </location>
</feature>
<dbReference type="GO" id="GO:0030010">
    <property type="term" value="P:establishment of cell polarity"/>
    <property type="evidence" value="ECO:0007669"/>
    <property type="project" value="TreeGrafter"/>
</dbReference>
<feature type="compositionally biased region" description="Low complexity" evidence="1">
    <location>
        <begin position="450"/>
        <end position="462"/>
    </location>
</feature>
<feature type="compositionally biased region" description="Low complexity" evidence="1">
    <location>
        <begin position="1010"/>
        <end position="1021"/>
    </location>
</feature>
<feature type="compositionally biased region" description="Polar residues" evidence="1">
    <location>
        <begin position="1060"/>
        <end position="1076"/>
    </location>
</feature>
<feature type="compositionally biased region" description="Basic and acidic residues" evidence="1">
    <location>
        <begin position="690"/>
        <end position="709"/>
    </location>
</feature>
<accession>A0AAF0YGV1</accession>
<protein>
    <submittedName>
        <fullName evidence="3">Protein zds1</fullName>
    </submittedName>
</protein>
<feature type="compositionally biased region" description="Pro residues" evidence="1">
    <location>
        <begin position="734"/>
        <end position="743"/>
    </location>
</feature>
<dbReference type="Pfam" id="PF08632">
    <property type="entry name" value="Zds_C"/>
    <property type="match status" value="1"/>
</dbReference>
<feature type="compositionally biased region" description="Low complexity" evidence="1">
    <location>
        <begin position="785"/>
        <end position="816"/>
    </location>
</feature>
<feature type="compositionally biased region" description="Basic and acidic residues" evidence="1">
    <location>
        <begin position="543"/>
        <end position="554"/>
    </location>
</feature>
<feature type="compositionally biased region" description="Low complexity" evidence="1">
    <location>
        <begin position="27"/>
        <end position="37"/>
    </location>
</feature>
<feature type="compositionally biased region" description="Gly residues" evidence="1">
    <location>
        <begin position="959"/>
        <end position="969"/>
    </location>
</feature>
<feature type="compositionally biased region" description="Gly residues" evidence="1">
    <location>
        <begin position="1041"/>
        <end position="1059"/>
    </location>
</feature>
<dbReference type="GO" id="GO:0010971">
    <property type="term" value="P:positive regulation of G2/M transition of mitotic cell cycle"/>
    <property type="evidence" value="ECO:0007669"/>
    <property type="project" value="TreeGrafter"/>
</dbReference>
<feature type="compositionally biased region" description="Low complexity" evidence="1">
    <location>
        <begin position="427"/>
        <end position="442"/>
    </location>
</feature>
<dbReference type="PANTHER" id="PTHR28089:SF1">
    <property type="entry name" value="PROTEIN ZDS1-RELATED"/>
    <property type="match status" value="1"/>
</dbReference>
<name>A0AAF0YGV1_9TREE</name>
<feature type="compositionally biased region" description="Basic and acidic residues" evidence="1">
    <location>
        <begin position="564"/>
        <end position="581"/>
    </location>
</feature>
<feature type="domain" description="Protein Zds1 C-terminal" evidence="2">
    <location>
        <begin position="632"/>
        <end position="684"/>
    </location>
</feature>
<dbReference type="Proteomes" id="UP000827549">
    <property type="component" value="Chromosome 7"/>
</dbReference>
<feature type="region of interest" description="Disordered" evidence="1">
    <location>
        <begin position="123"/>
        <end position="169"/>
    </location>
</feature>
<evidence type="ECO:0000259" key="2">
    <source>
        <dbReference type="SMART" id="SM01327"/>
    </source>
</evidence>
<feature type="region of interest" description="Disordered" evidence="1">
    <location>
        <begin position="688"/>
        <end position="1105"/>
    </location>
</feature>
<organism evidence="3 4">
    <name type="scientific">Vanrija pseudolonga</name>
    <dbReference type="NCBI Taxonomy" id="143232"/>
    <lineage>
        <taxon>Eukaryota</taxon>
        <taxon>Fungi</taxon>
        <taxon>Dikarya</taxon>
        <taxon>Basidiomycota</taxon>
        <taxon>Agaricomycotina</taxon>
        <taxon>Tremellomycetes</taxon>
        <taxon>Trichosporonales</taxon>
        <taxon>Trichosporonaceae</taxon>
        <taxon>Vanrija</taxon>
    </lineage>
</organism>
<evidence type="ECO:0000256" key="1">
    <source>
        <dbReference type="SAM" id="MobiDB-lite"/>
    </source>
</evidence>
<feature type="compositionally biased region" description="Low complexity" evidence="1">
    <location>
        <begin position="305"/>
        <end position="323"/>
    </location>
</feature>
<dbReference type="SMART" id="SM01327">
    <property type="entry name" value="Zds_C"/>
    <property type="match status" value="1"/>
</dbReference>
<feature type="compositionally biased region" description="Basic and acidic residues" evidence="1">
    <location>
        <begin position="921"/>
        <end position="930"/>
    </location>
</feature>
<feature type="compositionally biased region" description="Low complexity" evidence="1">
    <location>
        <begin position="523"/>
        <end position="542"/>
    </location>
</feature>
<feature type="region of interest" description="Disordered" evidence="1">
    <location>
        <begin position="209"/>
        <end position="586"/>
    </location>
</feature>
<evidence type="ECO:0000313" key="3">
    <source>
        <dbReference type="EMBL" id="WOO86152.1"/>
    </source>
</evidence>
<dbReference type="InterPro" id="IPR040206">
    <property type="entry name" value="Zds1/2"/>
</dbReference>
<feature type="compositionally biased region" description="Polar residues" evidence="1">
    <location>
        <begin position="47"/>
        <end position="56"/>
    </location>
</feature>
<feature type="region of interest" description="Disordered" evidence="1">
    <location>
        <begin position="17"/>
        <end position="65"/>
    </location>
</feature>
<reference evidence="3" key="1">
    <citation type="submission" date="2023-10" db="EMBL/GenBank/DDBJ databases">
        <authorList>
            <person name="Noh H."/>
        </authorList>
    </citation>
    <scope>NUCLEOTIDE SEQUENCE</scope>
    <source>
        <strain evidence="3">DUCC4014</strain>
    </source>
</reference>
<proteinExistence type="predicted"/>